<accession>A0A414F285</accession>
<protein>
    <submittedName>
        <fullName evidence="1">Uncharacterized protein</fullName>
    </submittedName>
</protein>
<sequence>MCGKKPMKKVSEAHFQKVLKRQKSANSTKKSAQTTIFIKRCISTEKVFVIFWALNGIYYLWRRQR</sequence>
<proteinExistence type="predicted"/>
<evidence type="ECO:0000313" key="1">
    <source>
        <dbReference type="EMBL" id="RHD39922.1"/>
    </source>
</evidence>
<reference evidence="1 2" key="1">
    <citation type="submission" date="2018-08" db="EMBL/GenBank/DDBJ databases">
        <title>A genome reference for cultivated species of the human gut microbiota.</title>
        <authorList>
            <person name="Zou Y."/>
            <person name="Xue W."/>
            <person name="Luo G."/>
        </authorList>
    </citation>
    <scope>NUCLEOTIDE SEQUENCE [LARGE SCALE GENOMIC DNA]</scope>
    <source>
        <strain evidence="1 2">AM31-16AC</strain>
    </source>
</reference>
<dbReference type="EMBL" id="QSJD01000072">
    <property type="protein sequence ID" value="RHD39922.1"/>
    <property type="molecule type" value="Genomic_DNA"/>
</dbReference>
<comment type="caution">
    <text evidence="1">The sequence shown here is derived from an EMBL/GenBank/DDBJ whole genome shotgun (WGS) entry which is preliminary data.</text>
</comment>
<evidence type="ECO:0000313" key="2">
    <source>
        <dbReference type="Proteomes" id="UP000284689"/>
    </source>
</evidence>
<dbReference type="AlphaFoldDB" id="A0A414F285"/>
<organism evidence="1 2">
    <name type="scientific">Bacteroides caccae</name>
    <dbReference type="NCBI Taxonomy" id="47678"/>
    <lineage>
        <taxon>Bacteria</taxon>
        <taxon>Pseudomonadati</taxon>
        <taxon>Bacteroidota</taxon>
        <taxon>Bacteroidia</taxon>
        <taxon>Bacteroidales</taxon>
        <taxon>Bacteroidaceae</taxon>
        <taxon>Bacteroides</taxon>
    </lineage>
</organism>
<name>A0A414F285_9BACE</name>
<dbReference type="Proteomes" id="UP000284689">
    <property type="component" value="Unassembled WGS sequence"/>
</dbReference>
<gene>
    <name evidence="1" type="ORF">DW794_22290</name>
</gene>